<name>A0A7S1Y3Q3_9STRA</name>
<dbReference type="InterPro" id="IPR019775">
    <property type="entry name" value="WD40_repeat_CS"/>
</dbReference>
<dbReference type="PANTHER" id="PTHR44019">
    <property type="entry name" value="WD REPEAT-CONTAINING PROTEIN 55"/>
    <property type="match status" value="1"/>
</dbReference>
<feature type="chain" id="PRO_5030705726" description="Anaphase-promoting complex subunit 4 WD40 domain-containing protein" evidence="5">
    <location>
        <begin position="26"/>
        <end position="462"/>
    </location>
</feature>
<dbReference type="SMART" id="SM00320">
    <property type="entry name" value="WD40"/>
    <property type="match status" value="5"/>
</dbReference>
<evidence type="ECO:0000256" key="3">
    <source>
        <dbReference type="PROSITE-ProRule" id="PRU00221"/>
    </source>
</evidence>
<dbReference type="PROSITE" id="PS50082">
    <property type="entry name" value="WD_REPEATS_2"/>
    <property type="match status" value="1"/>
</dbReference>
<organism evidence="6">
    <name type="scientific">Grammatophora oceanica</name>
    <dbReference type="NCBI Taxonomy" id="210454"/>
    <lineage>
        <taxon>Eukaryota</taxon>
        <taxon>Sar</taxon>
        <taxon>Stramenopiles</taxon>
        <taxon>Ochrophyta</taxon>
        <taxon>Bacillariophyta</taxon>
        <taxon>Fragilariophyceae</taxon>
        <taxon>Fragilariophycidae</taxon>
        <taxon>Rhabdonematales</taxon>
        <taxon>Grammatophoraceae</taxon>
        <taxon>Grammatophora</taxon>
    </lineage>
</organism>
<proteinExistence type="predicted"/>
<feature type="repeat" description="WD" evidence="3">
    <location>
        <begin position="382"/>
        <end position="404"/>
    </location>
</feature>
<evidence type="ECO:0000256" key="1">
    <source>
        <dbReference type="ARBA" id="ARBA00022574"/>
    </source>
</evidence>
<dbReference type="Pfam" id="PF00400">
    <property type="entry name" value="WD40"/>
    <property type="match status" value="1"/>
</dbReference>
<evidence type="ECO:0000256" key="4">
    <source>
        <dbReference type="SAM" id="MobiDB-lite"/>
    </source>
</evidence>
<dbReference type="PANTHER" id="PTHR44019:SF8">
    <property type="entry name" value="POC1 CENTRIOLAR PROTEIN HOMOLOG"/>
    <property type="match status" value="1"/>
</dbReference>
<keyword evidence="5" id="KW-0732">Signal</keyword>
<dbReference type="Gene3D" id="2.130.10.10">
    <property type="entry name" value="YVTN repeat-like/Quinoprotein amine dehydrogenase"/>
    <property type="match status" value="2"/>
</dbReference>
<dbReference type="InterPro" id="IPR036322">
    <property type="entry name" value="WD40_repeat_dom_sf"/>
</dbReference>
<feature type="compositionally biased region" description="Basic residues" evidence="4">
    <location>
        <begin position="448"/>
        <end position="462"/>
    </location>
</feature>
<feature type="signal peptide" evidence="5">
    <location>
        <begin position="1"/>
        <end position="25"/>
    </location>
</feature>
<dbReference type="InterPro" id="IPR001680">
    <property type="entry name" value="WD40_rpt"/>
</dbReference>
<feature type="compositionally biased region" description="Low complexity" evidence="4">
    <location>
        <begin position="47"/>
        <end position="65"/>
    </location>
</feature>
<feature type="region of interest" description="Disordered" evidence="4">
    <location>
        <begin position="31"/>
        <end position="69"/>
    </location>
</feature>
<dbReference type="PROSITE" id="PS00678">
    <property type="entry name" value="WD_REPEATS_1"/>
    <property type="match status" value="1"/>
</dbReference>
<dbReference type="EMBL" id="HBGK01007780">
    <property type="protein sequence ID" value="CAD9275121.1"/>
    <property type="molecule type" value="Transcribed_RNA"/>
</dbReference>
<keyword evidence="2" id="KW-0677">Repeat</keyword>
<protein>
    <recommendedName>
        <fullName evidence="7">Anaphase-promoting complex subunit 4 WD40 domain-containing protein</fullName>
    </recommendedName>
</protein>
<keyword evidence="1 3" id="KW-0853">WD repeat</keyword>
<accession>A0A7S1Y3Q3</accession>
<dbReference type="SUPFAM" id="SSF50978">
    <property type="entry name" value="WD40 repeat-like"/>
    <property type="match status" value="1"/>
</dbReference>
<evidence type="ECO:0000256" key="2">
    <source>
        <dbReference type="ARBA" id="ARBA00022737"/>
    </source>
</evidence>
<sequence length="462" mass="50117">MPPHTTKVMLLGVTITMMMVTSSFGFVASSTPRKTPPSLLHVPLKMSSSNSESSSNSGSASGEGSTDNSFMESLRARQVELLSREEELDSKWKSATCHSRVALSMQDWIRRMDVADYPLVACGSSSGNIVVADLETGDVLAKTEGEDAKEHLPDLAPFLRILYSGFDGGGTIAVAAHKDFICSAGRQGSVQLWRLGDGQQLVSQGSMVAAEGTLVTCLHLDDDYLWVGRMDGKLQAFSHHSATLPLALQQKPELEWNFDSPILSMSLAQDIGYGIVTTAEGSVELFDMEDDDDDLISSWIPSVDVPPSVPSHLLSSELVPTKDGGYVVATGTTDGSLHTIPLAYKNGLLDEADPWLHDKAASCKPKHQGSLKCLTSPLPGWLISAGQDGSMRLWDVASSEEAPNYMYQFVGYKVWIGSLWSDGKRIVSDGADNTIVIHDFDAGEEPRKRPKKRRRNGPRRSS</sequence>
<evidence type="ECO:0000313" key="6">
    <source>
        <dbReference type="EMBL" id="CAD9275121.1"/>
    </source>
</evidence>
<evidence type="ECO:0000256" key="5">
    <source>
        <dbReference type="SAM" id="SignalP"/>
    </source>
</evidence>
<dbReference type="InterPro" id="IPR015943">
    <property type="entry name" value="WD40/YVTN_repeat-like_dom_sf"/>
</dbReference>
<feature type="region of interest" description="Disordered" evidence="4">
    <location>
        <begin position="441"/>
        <end position="462"/>
    </location>
</feature>
<evidence type="ECO:0008006" key="7">
    <source>
        <dbReference type="Google" id="ProtNLM"/>
    </source>
</evidence>
<dbReference type="AlphaFoldDB" id="A0A7S1Y3Q3"/>
<dbReference type="InterPro" id="IPR050505">
    <property type="entry name" value="WDR55/POC1"/>
</dbReference>
<gene>
    <name evidence="6" type="ORF">GOCE00092_LOCUS4029</name>
</gene>
<reference evidence="6" key="1">
    <citation type="submission" date="2021-01" db="EMBL/GenBank/DDBJ databases">
        <authorList>
            <person name="Corre E."/>
            <person name="Pelletier E."/>
            <person name="Niang G."/>
            <person name="Scheremetjew M."/>
            <person name="Finn R."/>
            <person name="Kale V."/>
            <person name="Holt S."/>
            <person name="Cochrane G."/>
            <person name="Meng A."/>
            <person name="Brown T."/>
            <person name="Cohen L."/>
        </authorList>
    </citation>
    <scope>NUCLEOTIDE SEQUENCE</scope>
    <source>
        <strain evidence="6">CCMP 410</strain>
    </source>
</reference>